<dbReference type="GO" id="GO:0016020">
    <property type="term" value="C:membrane"/>
    <property type="evidence" value="ECO:0007669"/>
    <property type="project" value="UniProtKB-SubCell"/>
</dbReference>
<feature type="transmembrane region" description="Helical" evidence="5">
    <location>
        <begin position="407"/>
        <end position="424"/>
    </location>
</feature>
<evidence type="ECO:0000259" key="6">
    <source>
        <dbReference type="Pfam" id="PF04932"/>
    </source>
</evidence>
<organism evidence="7 8">
    <name type="scientific">Mucilaginibacter pineti</name>
    <dbReference type="NCBI Taxonomy" id="1391627"/>
    <lineage>
        <taxon>Bacteria</taxon>
        <taxon>Pseudomonadati</taxon>
        <taxon>Bacteroidota</taxon>
        <taxon>Sphingobacteriia</taxon>
        <taxon>Sphingobacteriales</taxon>
        <taxon>Sphingobacteriaceae</taxon>
        <taxon>Mucilaginibacter</taxon>
    </lineage>
</organism>
<keyword evidence="7" id="KW-0436">Ligase</keyword>
<evidence type="ECO:0000313" key="7">
    <source>
        <dbReference type="EMBL" id="SDD96005.1"/>
    </source>
</evidence>
<feature type="transmembrane region" description="Helical" evidence="5">
    <location>
        <begin position="374"/>
        <end position="395"/>
    </location>
</feature>
<feature type="domain" description="O-antigen ligase-related" evidence="6">
    <location>
        <begin position="260"/>
        <end position="386"/>
    </location>
</feature>
<feature type="transmembrane region" description="Helical" evidence="5">
    <location>
        <begin position="250"/>
        <end position="268"/>
    </location>
</feature>
<dbReference type="InterPro" id="IPR007016">
    <property type="entry name" value="O-antigen_ligase-rel_domated"/>
</dbReference>
<evidence type="ECO:0000256" key="5">
    <source>
        <dbReference type="SAM" id="Phobius"/>
    </source>
</evidence>
<dbReference type="AlphaFoldDB" id="A0A1G6Z2B5"/>
<keyword evidence="8" id="KW-1185">Reference proteome</keyword>
<protein>
    <submittedName>
        <fullName evidence="7">O-Antigen ligase</fullName>
    </submittedName>
</protein>
<feature type="transmembrane region" description="Helical" evidence="5">
    <location>
        <begin position="50"/>
        <end position="68"/>
    </location>
</feature>
<evidence type="ECO:0000256" key="4">
    <source>
        <dbReference type="ARBA" id="ARBA00023136"/>
    </source>
</evidence>
<dbReference type="Pfam" id="PF04932">
    <property type="entry name" value="Wzy_C"/>
    <property type="match status" value="1"/>
</dbReference>
<sequence length="453" mass="50449">MSVTGTGLVIIFIAFYAVIFSKKLLYELTIFFIPFSATAVLNFGEDGTGSAVQPFMFLGALWLATLFFSKVKNLGNGSVVNKIELKPIMLLIGFALVALLSLAMPLIINGDERGNVTGGLGLNDTITFSPRNISQYIYLLFGVVFAIGIYVHNKTKVNYLRTLKIYSASVFFVIIWGFVELYCNAVGLDYPAFLFNNSYNGNAAGYKFFTDPTAELKRISSVGIEPSVMVQSVVVIIPFFLFSVIKKNYIFSKWTDIGFIVLLYVFTIRTTSSSGILCLAFLTLLSLFFYFKDLPIKRKILLLISLAVLIPVIIAGTYWVFKDIIDKMLFEKSDSFSGLERLSSILDAWDTFLHHPILGAGWASVTSFDLFVKILSNTGIIGFVFFIGFLITTLINKFRVKAPSYQMAVINTAITISFCTIVFGNMINTFTFIFGTFWLISGLAIITTYEVKS</sequence>
<keyword evidence="4 5" id="KW-0472">Membrane</keyword>
<dbReference type="OrthoDB" id="1178459at2"/>
<feature type="transmembrane region" description="Helical" evidence="5">
    <location>
        <begin position="6"/>
        <end position="21"/>
    </location>
</feature>
<evidence type="ECO:0000256" key="2">
    <source>
        <dbReference type="ARBA" id="ARBA00022692"/>
    </source>
</evidence>
<dbReference type="EMBL" id="FNAI01000003">
    <property type="protein sequence ID" value="SDD96005.1"/>
    <property type="molecule type" value="Genomic_DNA"/>
</dbReference>
<gene>
    <name evidence="7" type="ORF">SAMN05216464_103165</name>
</gene>
<dbReference type="STRING" id="1391627.SAMN05216464_103165"/>
<dbReference type="Proteomes" id="UP000199072">
    <property type="component" value="Unassembled WGS sequence"/>
</dbReference>
<name>A0A1G6Z2B5_9SPHI</name>
<proteinExistence type="predicted"/>
<dbReference type="PANTHER" id="PTHR37422:SF13">
    <property type="entry name" value="LIPOPOLYSACCHARIDE BIOSYNTHESIS PROTEIN PA4999-RELATED"/>
    <property type="match status" value="1"/>
</dbReference>
<reference evidence="7 8" key="1">
    <citation type="submission" date="2016-10" db="EMBL/GenBank/DDBJ databases">
        <authorList>
            <person name="de Groot N.N."/>
        </authorList>
    </citation>
    <scope>NUCLEOTIDE SEQUENCE [LARGE SCALE GENOMIC DNA]</scope>
    <source>
        <strain evidence="7 8">47C3B</strain>
    </source>
</reference>
<evidence type="ECO:0000313" key="8">
    <source>
        <dbReference type="Proteomes" id="UP000199072"/>
    </source>
</evidence>
<dbReference type="PANTHER" id="PTHR37422">
    <property type="entry name" value="TEICHURONIC ACID BIOSYNTHESIS PROTEIN TUAE"/>
    <property type="match status" value="1"/>
</dbReference>
<feature type="transmembrane region" description="Helical" evidence="5">
    <location>
        <begin position="430"/>
        <end position="449"/>
    </location>
</feature>
<feature type="transmembrane region" description="Helical" evidence="5">
    <location>
        <begin position="228"/>
        <end position="245"/>
    </location>
</feature>
<comment type="subcellular location">
    <subcellularLocation>
        <location evidence="1">Membrane</location>
        <topology evidence="1">Multi-pass membrane protein</topology>
    </subcellularLocation>
</comment>
<accession>A0A1G6Z2B5</accession>
<feature type="transmembrane region" description="Helical" evidence="5">
    <location>
        <begin position="88"/>
        <end position="108"/>
    </location>
</feature>
<keyword evidence="2 5" id="KW-0812">Transmembrane</keyword>
<evidence type="ECO:0000256" key="3">
    <source>
        <dbReference type="ARBA" id="ARBA00022989"/>
    </source>
</evidence>
<feature type="transmembrane region" description="Helical" evidence="5">
    <location>
        <begin position="133"/>
        <end position="151"/>
    </location>
</feature>
<dbReference type="GO" id="GO:0016874">
    <property type="term" value="F:ligase activity"/>
    <property type="evidence" value="ECO:0007669"/>
    <property type="project" value="UniProtKB-KW"/>
</dbReference>
<feature type="transmembrane region" description="Helical" evidence="5">
    <location>
        <begin position="300"/>
        <end position="321"/>
    </location>
</feature>
<keyword evidence="3 5" id="KW-1133">Transmembrane helix</keyword>
<feature type="transmembrane region" description="Helical" evidence="5">
    <location>
        <begin position="163"/>
        <end position="179"/>
    </location>
</feature>
<dbReference type="InterPro" id="IPR051533">
    <property type="entry name" value="WaaL-like"/>
</dbReference>
<dbReference type="RefSeq" id="WP_091147933.1">
    <property type="nucleotide sequence ID" value="NZ_FNAI01000003.1"/>
</dbReference>
<feature type="transmembrane region" description="Helical" evidence="5">
    <location>
        <begin position="274"/>
        <end position="291"/>
    </location>
</feature>
<evidence type="ECO:0000256" key="1">
    <source>
        <dbReference type="ARBA" id="ARBA00004141"/>
    </source>
</evidence>